<reference evidence="1" key="1">
    <citation type="submission" date="2023-10" db="EMBL/GenBank/DDBJ databases">
        <title>Amphibacter perezi, gen. nov., sp. nov. a novel taxa of the family Comamonadaceae, class Betaproteobacteria isolated from the skin microbiota of Pelophylax perezi from different populations.</title>
        <authorList>
            <person name="Costa S."/>
            <person name="Proenca D.N."/>
            <person name="Lopes I."/>
            <person name="Morais P.V."/>
        </authorList>
    </citation>
    <scope>NUCLEOTIDE SEQUENCE</scope>
    <source>
        <strain evidence="1">SL12-8</strain>
    </source>
</reference>
<proteinExistence type="predicted"/>
<organism evidence="1 2">
    <name type="scientific">Amphibiibacter pelophylacis</name>
    <dbReference type="NCBI Taxonomy" id="1799477"/>
    <lineage>
        <taxon>Bacteria</taxon>
        <taxon>Pseudomonadati</taxon>
        <taxon>Pseudomonadota</taxon>
        <taxon>Betaproteobacteria</taxon>
        <taxon>Burkholderiales</taxon>
        <taxon>Sphaerotilaceae</taxon>
        <taxon>Amphibiibacter</taxon>
    </lineage>
</organism>
<name>A0ACC6NZ32_9BURK</name>
<dbReference type="Proteomes" id="UP001364695">
    <property type="component" value="Unassembled WGS sequence"/>
</dbReference>
<accession>A0ACC6NZ32</accession>
<sequence length="169" mass="18162">MTAESAAPTPSAPTRRPQRINRRSARELAVQGLYEWLLTGQSAAAIQQHVMGWTEEAPAAKVDTVHLDALISGCIAEAAVLDEHIARHIDRGVKELSPVEHAILLIGAYEMAHCIDIPVKVVINEAVELAKAFGGTDGHKYVNGVLDKIAGTLRAVEVAHLRGARPARD</sequence>
<evidence type="ECO:0000313" key="2">
    <source>
        <dbReference type="Proteomes" id="UP001364695"/>
    </source>
</evidence>
<protein>
    <submittedName>
        <fullName evidence="1">Transcription antitermination factor NusB</fullName>
    </submittedName>
</protein>
<evidence type="ECO:0000313" key="1">
    <source>
        <dbReference type="EMBL" id="MEJ7137238.1"/>
    </source>
</evidence>
<comment type="caution">
    <text evidence="1">The sequence shown here is derived from an EMBL/GenBank/DDBJ whole genome shotgun (WGS) entry which is preliminary data.</text>
</comment>
<gene>
    <name evidence="1" type="primary">nusB</name>
    <name evidence="1" type="ORF">RV045_02185</name>
</gene>
<dbReference type="EMBL" id="JAWDIE010000003">
    <property type="protein sequence ID" value="MEJ7137238.1"/>
    <property type="molecule type" value="Genomic_DNA"/>
</dbReference>
<keyword evidence="2" id="KW-1185">Reference proteome</keyword>